<evidence type="ECO:0000256" key="9">
    <source>
        <dbReference type="ARBA" id="ARBA00023134"/>
    </source>
</evidence>
<feature type="binding site" evidence="11">
    <location>
        <position position="193"/>
    </location>
    <ligand>
        <name>uracil</name>
        <dbReference type="ChEBI" id="CHEBI:17568"/>
    </ligand>
</feature>
<dbReference type="InterPro" id="IPR029057">
    <property type="entry name" value="PRTase-like"/>
</dbReference>
<dbReference type="PANTHER" id="PTHR32315:SF4">
    <property type="entry name" value="URACIL PHOSPHORIBOSYLTRANSFERASE, CHLOROPLASTIC"/>
    <property type="match status" value="1"/>
</dbReference>
<dbReference type="InterPro" id="IPR000836">
    <property type="entry name" value="PRTase_dom"/>
</dbReference>
<dbReference type="EC" id="2.4.2.9" evidence="3 11"/>
<dbReference type="Gene3D" id="3.40.50.2020">
    <property type="match status" value="1"/>
</dbReference>
<evidence type="ECO:0000256" key="6">
    <source>
        <dbReference type="ARBA" id="ARBA00022679"/>
    </source>
</evidence>
<dbReference type="GO" id="GO:0004845">
    <property type="term" value="F:uracil phosphoribosyltransferase activity"/>
    <property type="evidence" value="ECO:0007669"/>
    <property type="project" value="UniProtKB-EC"/>
</dbReference>
<comment type="function">
    <text evidence="11">Catalyzes the conversion of uracil and 5-phospho-alpha-D-ribose 1-diphosphate (PRPP) to UMP and diphosphate.</text>
</comment>
<keyword evidence="8 11" id="KW-0460">Magnesium</keyword>
<protein>
    <recommendedName>
        <fullName evidence="3 11">Uracil phosphoribosyltransferase</fullName>
        <ecNumber evidence="3 11">2.4.2.9</ecNumber>
    </recommendedName>
    <alternativeName>
        <fullName evidence="10 11">UMP pyrophosphorylase</fullName>
    </alternativeName>
    <alternativeName>
        <fullName evidence="11">UPRTase</fullName>
    </alternativeName>
</protein>
<organism evidence="13 14">
    <name type="scientific">Marinicella sediminis</name>
    <dbReference type="NCBI Taxonomy" id="1792834"/>
    <lineage>
        <taxon>Bacteria</taxon>
        <taxon>Pseudomonadati</taxon>
        <taxon>Pseudomonadota</taxon>
        <taxon>Gammaproteobacteria</taxon>
        <taxon>Lysobacterales</taxon>
        <taxon>Marinicellaceae</taxon>
        <taxon>Marinicella</taxon>
    </lineage>
</organism>
<dbReference type="PANTHER" id="PTHR32315">
    <property type="entry name" value="ADENINE PHOSPHORIBOSYLTRANSFERASE"/>
    <property type="match status" value="1"/>
</dbReference>
<dbReference type="EMBL" id="JBHRTS010000006">
    <property type="protein sequence ID" value="MFC3194960.1"/>
    <property type="molecule type" value="Genomic_DNA"/>
</dbReference>
<dbReference type="NCBIfam" id="TIGR01091">
    <property type="entry name" value="upp"/>
    <property type="match status" value="1"/>
</dbReference>
<keyword evidence="5 11" id="KW-0328">Glycosyltransferase</keyword>
<keyword evidence="7 11" id="KW-0547">Nucleotide-binding</keyword>
<comment type="pathway">
    <text evidence="1 11">Pyrimidine metabolism; UMP biosynthesis via salvage pathway; UMP from uracil: step 1/1.</text>
</comment>
<accession>A0ABV7JA17</accession>
<dbReference type="CDD" id="cd06223">
    <property type="entry name" value="PRTases_typeI"/>
    <property type="match status" value="1"/>
</dbReference>
<dbReference type="Pfam" id="PF14681">
    <property type="entry name" value="UPRTase"/>
    <property type="match status" value="1"/>
</dbReference>
<dbReference type="HAMAP" id="MF_01218_B">
    <property type="entry name" value="Upp_B"/>
    <property type="match status" value="1"/>
</dbReference>
<keyword evidence="9 11" id="KW-0342">GTP-binding</keyword>
<comment type="caution">
    <text evidence="13">The sequence shown here is derived from an EMBL/GenBank/DDBJ whole genome shotgun (WGS) entry which is preliminary data.</text>
</comment>
<evidence type="ECO:0000256" key="2">
    <source>
        <dbReference type="ARBA" id="ARBA00009516"/>
    </source>
</evidence>
<evidence type="ECO:0000313" key="14">
    <source>
        <dbReference type="Proteomes" id="UP001595533"/>
    </source>
</evidence>
<evidence type="ECO:0000256" key="11">
    <source>
        <dbReference type="HAMAP-Rule" id="MF_01218"/>
    </source>
</evidence>
<dbReference type="Proteomes" id="UP001595533">
    <property type="component" value="Unassembled WGS sequence"/>
</dbReference>
<evidence type="ECO:0000256" key="10">
    <source>
        <dbReference type="ARBA" id="ARBA00031082"/>
    </source>
</evidence>
<dbReference type="NCBIfam" id="NF001097">
    <property type="entry name" value="PRK00129.1"/>
    <property type="match status" value="1"/>
</dbReference>
<sequence>MAVYEIKHPLVKHKIGLLRHKDIEVMDFRKIVAEIGVLLTYEATRDLSTESTTIPTWAGETAVEKIKGRQISVVPILRAGLGMLDGVLQMIPGAGVSVVGFARNEETLEAEAYYEKLVSDIKDRDVLVIDPMLATGGTLDATLELLKKAGCQRIKGIFLVAAPEGIKRIEQHHPEVDIYVAAVDDRLNEQGYILPGLGDAGDKIFGTL</sequence>
<keyword evidence="14" id="KW-1185">Reference proteome</keyword>
<feature type="binding site" evidence="11">
    <location>
        <position position="78"/>
    </location>
    <ligand>
        <name>5-phospho-alpha-D-ribose 1-diphosphate</name>
        <dbReference type="ChEBI" id="CHEBI:58017"/>
    </ligand>
</feature>
<feature type="binding site" evidence="11">
    <location>
        <position position="103"/>
    </location>
    <ligand>
        <name>5-phospho-alpha-D-ribose 1-diphosphate</name>
        <dbReference type="ChEBI" id="CHEBI:58017"/>
    </ligand>
</feature>
<keyword evidence="6 11" id="KW-0808">Transferase</keyword>
<evidence type="ECO:0000313" key="13">
    <source>
        <dbReference type="EMBL" id="MFC3194960.1"/>
    </source>
</evidence>
<dbReference type="InterPro" id="IPR034332">
    <property type="entry name" value="Upp_B"/>
</dbReference>
<evidence type="ECO:0000256" key="4">
    <source>
        <dbReference type="ARBA" id="ARBA00022533"/>
    </source>
</evidence>
<name>A0ABV7JA17_9GAMM</name>
<evidence type="ECO:0000256" key="8">
    <source>
        <dbReference type="ARBA" id="ARBA00022842"/>
    </source>
</evidence>
<dbReference type="InterPro" id="IPR005765">
    <property type="entry name" value="UPRT"/>
</dbReference>
<feature type="binding site" evidence="11">
    <location>
        <begin position="130"/>
        <end position="138"/>
    </location>
    <ligand>
        <name>5-phospho-alpha-D-ribose 1-diphosphate</name>
        <dbReference type="ChEBI" id="CHEBI:58017"/>
    </ligand>
</feature>
<comment type="similarity">
    <text evidence="2 11">Belongs to the UPRTase family.</text>
</comment>
<comment type="catalytic activity">
    <reaction evidence="11">
        <text>UMP + diphosphate = 5-phospho-alpha-D-ribose 1-diphosphate + uracil</text>
        <dbReference type="Rhea" id="RHEA:13017"/>
        <dbReference type="ChEBI" id="CHEBI:17568"/>
        <dbReference type="ChEBI" id="CHEBI:33019"/>
        <dbReference type="ChEBI" id="CHEBI:57865"/>
        <dbReference type="ChEBI" id="CHEBI:58017"/>
        <dbReference type="EC" id="2.4.2.9"/>
    </reaction>
</comment>
<feature type="binding site" evidence="11">
    <location>
        <begin position="198"/>
        <end position="200"/>
    </location>
    <ligand>
        <name>uracil</name>
        <dbReference type="ChEBI" id="CHEBI:17568"/>
    </ligand>
</feature>
<gene>
    <name evidence="11 13" type="primary">upp</name>
    <name evidence="13" type="ORF">ACFODZ_11980</name>
</gene>
<comment type="activity regulation">
    <text evidence="11">Allosterically activated by GTP.</text>
</comment>
<comment type="cofactor">
    <cofactor evidence="11">
        <name>Mg(2+)</name>
        <dbReference type="ChEBI" id="CHEBI:18420"/>
    </cofactor>
    <text evidence="11">Binds 1 Mg(2+) ion per subunit. The magnesium is bound as Mg-PRPP.</text>
</comment>
<feature type="domain" description="Phosphoribosyltransferase" evidence="12">
    <location>
        <begin position="7"/>
        <end position="207"/>
    </location>
</feature>
<reference evidence="14" key="1">
    <citation type="journal article" date="2019" name="Int. J. Syst. Evol. Microbiol.">
        <title>The Global Catalogue of Microorganisms (GCM) 10K type strain sequencing project: providing services to taxonomists for standard genome sequencing and annotation.</title>
        <authorList>
            <consortium name="The Broad Institute Genomics Platform"/>
            <consortium name="The Broad Institute Genome Sequencing Center for Infectious Disease"/>
            <person name="Wu L."/>
            <person name="Ma J."/>
        </authorList>
    </citation>
    <scope>NUCLEOTIDE SEQUENCE [LARGE SCALE GENOMIC DNA]</scope>
    <source>
        <strain evidence="14">KCTC 42953</strain>
    </source>
</reference>
<evidence type="ECO:0000259" key="12">
    <source>
        <dbReference type="Pfam" id="PF14681"/>
    </source>
</evidence>
<evidence type="ECO:0000256" key="3">
    <source>
        <dbReference type="ARBA" id="ARBA00011894"/>
    </source>
</evidence>
<keyword evidence="4 11" id="KW-0021">Allosteric enzyme</keyword>
<feature type="binding site" evidence="11">
    <location>
        <position position="199"/>
    </location>
    <ligand>
        <name>5-phospho-alpha-D-ribose 1-diphosphate</name>
        <dbReference type="ChEBI" id="CHEBI:58017"/>
    </ligand>
</feature>
<evidence type="ECO:0000256" key="7">
    <source>
        <dbReference type="ARBA" id="ARBA00022741"/>
    </source>
</evidence>
<dbReference type="RefSeq" id="WP_077411918.1">
    <property type="nucleotide sequence ID" value="NZ_JBHRTS010000006.1"/>
</dbReference>
<dbReference type="InterPro" id="IPR050054">
    <property type="entry name" value="UPRTase/APRTase"/>
</dbReference>
<proteinExistence type="inferred from homology"/>
<dbReference type="SUPFAM" id="SSF53271">
    <property type="entry name" value="PRTase-like"/>
    <property type="match status" value="1"/>
</dbReference>
<evidence type="ECO:0000256" key="1">
    <source>
        <dbReference type="ARBA" id="ARBA00005180"/>
    </source>
</evidence>
<evidence type="ECO:0000256" key="5">
    <source>
        <dbReference type="ARBA" id="ARBA00022676"/>
    </source>
</evidence>